<evidence type="ECO:0000256" key="2">
    <source>
        <dbReference type="ARBA" id="ARBA00009347"/>
    </source>
</evidence>
<dbReference type="InterPro" id="IPR009075">
    <property type="entry name" value="AcylCo_DH/oxidase_C"/>
</dbReference>
<name>A0A3B0UIF9_9ZZZZ</name>
<dbReference type="EMBL" id="UOEQ01000252">
    <property type="protein sequence ID" value="VAW20084.1"/>
    <property type="molecule type" value="Genomic_DNA"/>
</dbReference>
<dbReference type="Gene3D" id="1.20.140.10">
    <property type="entry name" value="Butyryl-CoA Dehydrogenase, subunit A, domain 3"/>
    <property type="match status" value="1"/>
</dbReference>
<dbReference type="InterPro" id="IPR052904">
    <property type="entry name" value="Acyl-CoA_dehydrogenase-like"/>
</dbReference>
<dbReference type="Gene3D" id="2.40.110.20">
    <property type="match status" value="1"/>
</dbReference>
<evidence type="ECO:0000256" key="1">
    <source>
        <dbReference type="ARBA" id="ARBA00001974"/>
    </source>
</evidence>
<dbReference type="Pfam" id="PF02770">
    <property type="entry name" value="Acyl-CoA_dh_M"/>
    <property type="match status" value="1"/>
</dbReference>
<dbReference type="InterPro" id="IPR006089">
    <property type="entry name" value="Acyl-CoA_DH_CS"/>
</dbReference>
<organism evidence="8">
    <name type="scientific">hydrothermal vent metagenome</name>
    <dbReference type="NCBI Taxonomy" id="652676"/>
    <lineage>
        <taxon>unclassified sequences</taxon>
        <taxon>metagenomes</taxon>
        <taxon>ecological metagenomes</taxon>
    </lineage>
</organism>
<dbReference type="Pfam" id="PF00441">
    <property type="entry name" value="Acyl-CoA_dh_1"/>
    <property type="match status" value="1"/>
</dbReference>
<evidence type="ECO:0000259" key="7">
    <source>
        <dbReference type="Pfam" id="PF18158"/>
    </source>
</evidence>
<dbReference type="Gene3D" id="6.10.250.600">
    <property type="match status" value="1"/>
</dbReference>
<accession>A0A3B0UIF9</accession>
<sequence>MSVSAEDFNIPNGDESLNQSPFFAGHNGFSNDPVLLRLCKNLPDEIINSLEGLGKWTGSSEANELARLANTQIPKLKTHNAKGNRLDVVEFHPAWHALMEKSVSFGLHCSVWDDDEMEKGHRNFVRAVRYILMAATDCGHLCPMTMTNASVGALKAAPDLLAQWLPKITSRQYDGSQKPAMEKAGVQIGMGMTEKQGGTDLRANISKAKEDGNRGWRINGHKWFMSAPMNDAFLILAHGVDKSQEITDDMAITGGQPSCFLVPRLLPDGSKNGLNFIRLKDKLGNRSNASSEVEFNNSLATIIGKPGKGLRVILEMVTLTRLDCATASAGLMRAALAEAVFHCRHREVFGKKLIDQPIMSRVLADMSLDVAGAVALALRLASSFDQAPSNEAEAAYARLMTPAIKYWICKSAPILIGEAMECLGGNGYVEEGNLARQYREAPVNSIWEGSGNVMCLDVLRVLKKTPKILETVLDMLATDLGDAGAQLIAQLRYDATEIIRDEGLARIFVEKLALSAAAAELSRSVDHGLAEAFIATRLEGKWR</sequence>
<feature type="domain" description="Acyl-CoA oxidase/dehydrogenase middle" evidence="6">
    <location>
        <begin position="190"/>
        <end position="297"/>
    </location>
</feature>
<evidence type="ECO:0000259" key="5">
    <source>
        <dbReference type="Pfam" id="PF00441"/>
    </source>
</evidence>
<dbReference type="InterPro" id="IPR006091">
    <property type="entry name" value="Acyl-CoA_Oxase/DH_mid-dom"/>
</dbReference>
<evidence type="ECO:0000256" key="3">
    <source>
        <dbReference type="ARBA" id="ARBA00022630"/>
    </source>
</evidence>
<keyword evidence="3" id="KW-0285">Flavoprotein</keyword>
<proteinExistence type="inferred from homology"/>
<keyword evidence="4" id="KW-0274">FAD</keyword>
<dbReference type="PANTHER" id="PTHR42707">
    <property type="entry name" value="ACYL-COA DEHYDROGENASE"/>
    <property type="match status" value="1"/>
</dbReference>
<protein>
    <submittedName>
        <fullName evidence="8">Acyl-CoA dehydrogenase</fullName>
    </submittedName>
</protein>
<gene>
    <name evidence="8" type="ORF">MNBD_ALPHA11-1916</name>
</gene>
<dbReference type="Pfam" id="PF18158">
    <property type="entry name" value="AidB_N"/>
    <property type="match status" value="1"/>
</dbReference>
<feature type="domain" description="Adaptive response protein AidB N-terminal" evidence="7">
    <location>
        <begin position="18"/>
        <end position="174"/>
    </location>
</feature>
<comment type="similarity">
    <text evidence="2">Belongs to the acyl-CoA dehydrogenase family.</text>
</comment>
<feature type="non-terminal residue" evidence="8">
    <location>
        <position position="543"/>
    </location>
</feature>
<dbReference type="InterPro" id="IPR041504">
    <property type="entry name" value="AidB_N"/>
</dbReference>
<dbReference type="InterPro" id="IPR036250">
    <property type="entry name" value="AcylCo_DH-like_C"/>
</dbReference>
<evidence type="ECO:0000256" key="4">
    <source>
        <dbReference type="ARBA" id="ARBA00022827"/>
    </source>
</evidence>
<evidence type="ECO:0000313" key="8">
    <source>
        <dbReference type="EMBL" id="VAW20084.1"/>
    </source>
</evidence>
<dbReference type="InterPro" id="IPR009100">
    <property type="entry name" value="AcylCoA_DH/oxidase_NM_dom_sf"/>
</dbReference>
<dbReference type="PANTHER" id="PTHR42707:SF3">
    <property type="entry name" value="ACYL-COA DEHYDROGENASE AIDB-RELATED"/>
    <property type="match status" value="1"/>
</dbReference>
<reference evidence="8" key="1">
    <citation type="submission" date="2018-06" db="EMBL/GenBank/DDBJ databases">
        <authorList>
            <person name="Zhirakovskaya E."/>
        </authorList>
    </citation>
    <scope>NUCLEOTIDE SEQUENCE</scope>
</reference>
<dbReference type="GO" id="GO:0003995">
    <property type="term" value="F:acyl-CoA dehydrogenase activity"/>
    <property type="evidence" value="ECO:0007669"/>
    <property type="project" value="InterPro"/>
</dbReference>
<dbReference type="PROSITE" id="PS00073">
    <property type="entry name" value="ACYL_COA_DH_2"/>
    <property type="match status" value="1"/>
</dbReference>
<comment type="cofactor">
    <cofactor evidence="1">
        <name>FAD</name>
        <dbReference type="ChEBI" id="CHEBI:57692"/>
    </cofactor>
</comment>
<dbReference type="SUPFAM" id="SSF47203">
    <property type="entry name" value="Acyl-CoA dehydrogenase C-terminal domain-like"/>
    <property type="match status" value="1"/>
</dbReference>
<dbReference type="SUPFAM" id="SSF56645">
    <property type="entry name" value="Acyl-CoA dehydrogenase NM domain-like"/>
    <property type="match status" value="1"/>
</dbReference>
<evidence type="ECO:0000259" key="6">
    <source>
        <dbReference type="Pfam" id="PF02770"/>
    </source>
</evidence>
<feature type="domain" description="Acyl-CoA dehydrogenase/oxidase C-terminal" evidence="5">
    <location>
        <begin position="307"/>
        <end position="462"/>
    </location>
</feature>
<dbReference type="AlphaFoldDB" id="A0A3B0UIF9"/>